<evidence type="ECO:0000256" key="1">
    <source>
        <dbReference type="ARBA" id="ARBA00022603"/>
    </source>
</evidence>
<name>A0A212TCE1_9BURK</name>
<evidence type="ECO:0000313" key="8">
    <source>
        <dbReference type="Proteomes" id="UP000197215"/>
    </source>
</evidence>
<dbReference type="SUPFAM" id="SSF53335">
    <property type="entry name" value="S-adenosyl-L-methionine-dependent methyltransferases"/>
    <property type="match status" value="1"/>
</dbReference>
<dbReference type="SUPFAM" id="SSF48013">
    <property type="entry name" value="NusB-like"/>
    <property type="match status" value="1"/>
</dbReference>
<evidence type="ECO:0000313" key="7">
    <source>
        <dbReference type="EMBL" id="SNC63693.1"/>
    </source>
</evidence>
<dbReference type="GO" id="GO:0003723">
    <property type="term" value="F:RNA binding"/>
    <property type="evidence" value="ECO:0007669"/>
    <property type="project" value="UniProtKB-UniRule"/>
</dbReference>
<evidence type="ECO:0000256" key="3">
    <source>
        <dbReference type="ARBA" id="ARBA00022691"/>
    </source>
</evidence>
<dbReference type="Gene3D" id="3.40.50.150">
    <property type="entry name" value="Vaccinia Virus protein VP39"/>
    <property type="match status" value="1"/>
</dbReference>
<keyword evidence="4 5" id="KW-0694">RNA-binding</keyword>
<feature type="binding site" evidence="5">
    <location>
        <position position="234"/>
    </location>
    <ligand>
        <name>S-adenosyl-L-methionine</name>
        <dbReference type="ChEBI" id="CHEBI:59789"/>
    </ligand>
</feature>
<dbReference type="Pfam" id="PF01189">
    <property type="entry name" value="Methyltr_RsmB-F"/>
    <property type="match status" value="1"/>
</dbReference>
<comment type="similarity">
    <text evidence="5">Belongs to the class I-like SAM-binding methyltransferase superfamily. RsmB/NOP family.</text>
</comment>
<dbReference type="Gene3D" id="3.30.70.1170">
    <property type="entry name" value="Sun protein, domain 3"/>
    <property type="match status" value="1"/>
</dbReference>
<keyword evidence="2 5" id="KW-0808">Transferase</keyword>
<evidence type="ECO:0000256" key="2">
    <source>
        <dbReference type="ARBA" id="ARBA00022679"/>
    </source>
</evidence>
<dbReference type="EMBL" id="FYEX01000001">
    <property type="protein sequence ID" value="SNC63693.1"/>
    <property type="molecule type" value="Genomic_DNA"/>
</dbReference>
<dbReference type="InterPro" id="IPR001678">
    <property type="entry name" value="MeTrfase_RsmB-F_NOP2_dom"/>
</dbReference>
<feature type="active site" description="Nucleophile" evidence="5">
    <location>
        <position position="306"/>
    </location>
</feature>
<reference evidence="7 8" key="1">
    <citation type="submission" date="2017-06" db="EMBL/GenBank/DDBJ databases">
        <authorList>
            <person name="Kim H.J."/>
            <person name="Triplett B.A."/>
        </authorList>
    </citation>
    <scope>NUCLEOTIDE SEQUENCE [LARGE SCALE GENOMIC DNA]</scope>
    <source>
        <strain evidence="7 8">MWH-VicM1</strain>
    </source>
</reference>
<gene>
    <name evidence="7" type="ORF">SAMN06295916_0940</name>
</gene>
<keyword evidence="3 5" id="KW-0949">S-adenosyl-L-methionine</keyword>
<dbReference type="Proteomes" id="UP000197215">
    <property type="component" value="Unassembled WGS sequence"/>
</dbReference>
<dbReference type="PANTHER" id="PTHR22807:SF61">
    <property type="entry name" value="NOL1_NOP2_SUN FAMILY PROTEIN _ ANTITERMINATION NUSB DOMAIN-CONTAINING PROTEIN"/>
    <property type="match status" value="1"/>
</dbReference>
<dbReference type="InterPro" id="IPR049560">
    <property type="entry name" value="MeTrfase_RsmB-F_NOP2_cat"/>
</dbReference>
<dbReference type="PANTHER" id="PTHR22807">
    <property type="entry name" value="NOP2 YEAST -RELATED NOL1/NOP2/FMU SUN DOMAIN-CONTAINING"/>
    <property type="match status" value="1"/>
</dbReference>
<dbReference type="InterPro" id="IPR035926">
    <property type="entry name" value="NusB-like_sf"/>
</dbReference>
<dbReference type="GO" id="GO:0008173">
    <property type="term" value="F:RNA methyltransferase activity"/>
    <property type="evidence" value="ECO:0007669"/>
    <property type="project" value="InterPro"/>
</dbReference>
<sequence>MWAAIALVPEKDHEPMYAMHTLVNEAVNVCHLDKNLFYAKGLINAVLRRVLRNENLYQEISEDKNPSYPDWWLRKIKHAYSEQAQNIIQSSKDRPPLTLRLNQRQTAIEQQDLYLKRLDDAGLCHKKISSIAGLRLNNAIELITPVPVSQIPGFFEGACSVQDAGAQLAGTLLNLQPGTKVLDACAAPGGKTAQLLELFDIQLDALEIDPARAKRIQENLDRLKLENARVLVGDASEPESWFDGELYDAILADVPCSASGIVRRHPDITYLRQEVDIKNLQVMQRKILTALWSLLKPGGKLLYVTCSVFPEEGELQARWWLSSMPNALRLDAPGQILPSKEHDGFFYALFEKEKK</sequence>
<dbReference type="AlphaFoldDB" id="A0A212TCE1"/>
<organism evidence="7 8">
    <name type="scientific">Polynucleobacter victoriensis</name>
    <dbReference type="NCBI Taxonomy" id="2049319"/>
    <lineage>
        <taxon>Bacteria</taxon>
        <taxon>Pseudomonadati</taxon>
        <taxon>Pseudomonadota</taxon>
        <taxon>Betaproteobacteria</taxon>
        <taxon>Burkholderiales</taxon>
        <taxon>Burkholderiaceae</taxon>
        <taxon>Polynucleobacter</taxon>
    </lineage>
</organism>
<evidence type="ECO:0000259" key="6">
    <source>
        <dbReference type="PROSITE" id="PS51686"/>
    </source>
</evidence>
<evidence type="ECO:0000256" key="4">
    <source>
        <dbReference type="ARBA" id="ARBA00022884"/>
    </source>
</evidence>
<keyword evidence="1 5" id="KW-0489">Methyltransferase</keyword>
<feature type="binding site" evidence="5">
    <location>
        <begin position="185"/>
        <end position="191"/>
    </location>
    <ligand>
        <name>S-adenosyl-L-methionine</name>
        <dbReference type="ChEBI" id="CHEBI:59789"/>
    </ligand>
</feature>
<feature type="binding site" evidence="5">
    <location>
        <position position="207"/>
    </location>
    <ligand>
        <name>S-adenosyl-L-methionine</name>
        <dbReference type="ChEBI" id="CHEBI:59789"/>
    </ligand>
</feature>
<dbReference type="GO" id="GO:0001510">
    <property type="term" value="P:RNA methylation"/>
    <property type="evidence" value="ECO:0007669"/>
    <property type="project" value="InterPro"/>
</dbReference>
<accession>A0A212TCE1</accession>
<dbReference type="CDD" id="cd02440">
    <property type="entry name" value="AdoMet_MTases"/>
    <property type="match status" value="1"/>
</dbReference>
<keyword evidence="8" id="KW-1185">Reference proteome</keyword>
<dbReference type="InterPro" id="IPR029063">
    <property type="entry name" value="SAM-dependent_MTases_sf"/>
</dbReference>
<dbReference type="InterPro" id="IPR054728">
    <property type="entry name" value="RsmB-like_ferredoxin"/>
</dbReference>
<dbReference type="PRINTS" id="PR02008">
    <property type="entry name" value="RCMTFAMILY"/>
</dbReference>
<protein>
    <submittedName>
        <fullName evidence="7">16S rRNA (Cytosine967-C5)-methyltransferase</fullName>
    </submittedName>
</protein>
<feature type="binding site" evidence="5">
    <location>
        <position position="253"/>
    </location>
    <ligand>
        <name>S-adenosyl-L-methionine</name>
        <dbReference type="ChEBI" id="CHEBI:59789"/>
    </ligand>
</feature>
<feature type="domain" description="SAM-dependent MTase RsmB/NOP-type" evidence="6">
    <location>
        <begin position="87"/>
        <end position="355"/>
    </location>
</feature>
<proteinExistence type="inferred from homology"/>
<dbReference type="InterPro" id="IPR023267">
    <property type="entry name" value="RCMT"/>
</dbReference>
<dbReference type="NCBIfam" id="NF008149">
    <property type="entry name" value="PRK10901.1"/>
    <property type="match status" value="1"/>
</dbReference>
<dbReference type="Pfam" id="PF22458">
    <property type="entry name" value="RsmF-B_ferredox"/>
    <property type="match status" value="1"/>
</dbReference>
<dbReference type="PROSITE" id="PS51686">
    <property type="entry name" value="SAM_MT_RSMB_NOP"/>
    <property type="match status" value="1"/>
</dbReference>
<evidence type="ECO:0000256" key="5">
    <source>
        <dbReference type="PROSITE-ProRule" id="PRU01023"/>
    </source>
</evidence>